<evidence type="ECO:0000256" key="2">
    <source>
        <dbReference type="ARBA" id="ARBA00013002"/>
    </source>
</evidence>
<comment type="pathway">
    <text evidence="1">Amino-acid biosynthesis; L-proline biosynthesis; L-glutamate 5-semialdehyde from L-glutamate: step 2/2.</text>
</comment>
<keyword evidence="5" id="KW-0521">NADP</keyword>
<dbReference type="InterPro" id="IPR016162">
    <property type="entry name" value="Ald_DH_N"/>
</dbReference>
<evidence type="ECO:0000256" key="4">
    <source>
        <dbReference type="ARBA" id="ARBA00022650"/>
    </source>
</evidence>
<dbReference type="PANTHER" id="PTHR11063:SF8">
    <property type="entry name" value="DELTA-1-PYRROLINE-5-CARBOXYLATE SYNTHASE"/>
    <property type="match status" value="1"/>
</dbReference>
<dbReference type="Proteomes" id="UP000011976">
    <property type="component" value="Unassembled WGS sequence"/>
</dbReference>
<evidence type="ECO:0000256" key="3">
    <source>
        <dbReference type="ARBA" id="ARBA00022605"/>
    </source>
</evidence>
<dbReference type="InterPro" id="IPR015590">
    <property type="entry name" value="Aldehyde_DH_dom"/>
</dbReference>
<evidence type="ECO:0000256" key="6">
    <source>
        <dbReference type="ARBA" id="ARBA00023002"/>
    </source>
</evidence>
<keyword evidence="3" id="KW-0028">Amino-acid biosynthesis</keyword>
<proteinExistence type="inferred from homology"/>
<dbReference type="PANTHER" id="PTHR11063">
    <property type="entry name" value="GLUTAMATE SEMIALDEHYDE DEHYDROGENASE"/>
    <property type="match status" value="1"/>
</dbReference>
<dbReference type="InterPro" id="IPR000965">
    <property type="entry name" value="GPR_dom"/>
</dbReference>
<dbReference type="SUPFAM" id="SSF53720">
    <property type="entry name" value="ALDH-like"/>
    <property type="match status" value="1"/>
</dbReference>
<dbReference type="FunFam" id="3.40.309.10:FF:000006">
    <property type="entry name" value="Gamma-glutamyl phosphate reductase"/>
    <property type="match status" value="1"/>
</dbReference>
<comment type="catalytic activity">
    <reaction evidence="7">
        <text>L-glutamate 5-semialdehyde + phosphate + NADP(+) = L-glutamyl 5-phosphate + NADPH + H(+)</text>
        <dbReference type="Rhea" id="RHEA:19541"/>
        <dbReference type="ChEBI" id="CHEBI:15378"/>
        <dbReference type="ChEBI" id="CHEBI:43474"/>
        <dbReference type="ChEBI" id="CHEBI:57783"/>
        <dbReference type="ChEBI" id="CHEBI:58066"/>
        <dbReference type="ChEBI" id="CHEBI:58274"/>
        <dbReference type="ChEBI" id="CHEBI:58349"/>
        <dbReference type="EC" id="1.2.1.41"/>
    </reaction>
</comment>
<dbReference type="AlphaFoldDB" id="M9LLF9"/>
<comment type="similarity">
    <text evidence="9">Belongs to the gamma-glutamyl phosphate reductase family.</text>
</comment>
<dbReference type="GO" id="GO:0004350">
    <property type="term" value="F:glutamate-5-semialdehyde dehydrogenase activity"/>
    <property type="evidence" value="ECO:0007669"/>
    <property type="project" value="UniProtKB-EC"/>
</dbReference>
<dbReference type="CDD" id="cd07079">
    <property type="entry name" value="ALDH_F18-19_ProA-GPR"/>
    <property type="match status" value="1"/>
</dbReference>
<dbReference type="UniPathway" id="UPA00098">
    <property type="reaction ID" value="UER00360"/>
</dbReference>
<evidence type="ECO:0000313" key="13">
    <source>
        <dbReference type="EMBL" id="GAC72351.1"/>
    </source>
</evidence>
<dbReference type="Gene3D" id="3.40.605.10">
    <property type="entry name" value="Aldehyde Dehydrogenase, Chain A, domain 1"/>
    <property type="match status" value="1"/>
</dbReference>
<evidence type="ECO:0000256" key="11">
    <source>
        <dbReference type="ARBA" id="ARBA00077451"/>
    </source>
</evidence>
<dbReference type="EMBL" id="DF196773">
    <property type="protein sequence ID" value="GAC72351.1"/>
    <property type="molecule type" value="Genomic_DNA"/>
</dbReference>
<evidence type="ECO:0000256" key="9">
    <source>
        <dbReference type="ARBA" id="ARBA00060997"/>
    </source>
</evidence>
<evidence type="ECO:0000256" key="1">
    <source>
        <dbReference type="ARBA" id="ARBA00004985"/>
    </source>
</evidence>
<feature type="domain" description="Aldehyde dehydrogenase" evidence="12">
    <location>
        <begin position="128"/>
        <end position="302"/>
    </location>
</feature>
<sequence length="476" mass="50160">MSASGSAEHVARQARAAFEASSHLLSSPSSSASADSVRSSALLSIRTALESNRTRIAQANALDMEAATALVAAGKLSSALASRLDLFSKPGKWESLLAGVSDVAALPSPLDHVQWAKRLAEATDTKGAIDLYRVTCPIGVLLCIFEARPEVVVNIASLAIKSGNAAILKGGKESKHTAAVLSSIIAAALEEAGLPSGLIQTVETREDIQSLLHLDEYIDLVIPRGSNELVKTIQRDARMPVMGHADGLCIGYVHEDAELEATVGTVVDSKTDYPAACNALETLLIHDSLVHTSFWPTLASALLSAGVELRCDAATLSALPSSVTSRFEGKIKPAVDVDYSTEFLDLILAVASVPSLDVALSHITTHSSGHTDVLFTSPHSPNAAAAKFTRSINSANVFVNVSSRFADGFRFGLGTEVGISTGKTHARGPVGLDGLVIYKYIAKSQPHPTNGPQTAAEFNTKRKWAHTALQPHYPSF</sequence>
<dbReference type="Pfam" id="PF00171">
    <property type="entry name" value="Aldedh"/>
    <property type="match status" value="1"/>
</dbReference>
<accession>M9LLF9</accession>
<organism evidence="13 14">
    <name type="scientific">Pseudozyma antarctica (strain T-34)</name>
    <name type="common">Yeast</name>
    <name type="synonym">Candida antarctica</name>
    <dbReference type="NCBI Taxonomy" id="1151754"/>
    <lineage>
        <taxon>Eukaryota</taxon>
        <taxon>Fungi</taxon>
        <taxon>Dikarya</taxon>
        <taxon>Basidiomycota</taxon>
        <taxon>Ustilaginomycotina</taxon>
        <taxon>Ustilaginomycetes</taxon>
        <taxon>Ustilaginales</taxon>
        <taxon>Ustilaginaceae</taxon>
        <taxon>Moesziomyces</taxon>
    </lineage>
</organism>
<dbReference type="STRING" id="1151754.M9LLF9"/>
<dbReference type="OrthoDB" id="1934954at2759"/>
<comment type="function">
    <text evidence="8">Catalyzes the NADPH dependent reduction of L-gamma-glutamyl 5-phosphate into L-glutamate 5-semialdehyde and phosphate. The product spontaneously undergoes cyclization to form 1-pyrroline-5-carboxylate.</text>
</comment>
<keyword evidence="4" id="KW-0641">Proline biosynthesis</keyword>
<dbReference type="GO" id="GO:0055129">
    <property type="term" value="P:L-proline biosynthetic process"/>
    <property type="evidence" value="ECO:0007669"/>
    <property type="project" value="UniProtKB-UniPathway"/>
</dbReference>
<evidence type="ECO:0000256" key="5">
    <source>
        <dbReference type="ARBA" id="ARBA00022857"/>
    </source>
</evidence>
<keyword evidence="6" id="KW-0560">Oxidoreductase</keyword>
<evidence type="ECO:0000256" key="10">
    <source>
        <dbReference type="ARBA" id="ARBA00075718"/>
    </source>
</evidence>
<dbReference type="InterPro" id="IPR016163">
    <property type="entry name" value="Ald_DH_C"/>
</dbReference>
<dbReference type="InterPro" id="IPR016161">
    <property type="entry name" value="Ald_DH/histidinol_DH"/>
</dbReference>
<evidence type="ECO:0000256" key="7">
    <source>
        <dbReference type="ARBA" id="ARBA00049024"/>
    </source>
</evidence>
<dbReference type="EC" id="1.2.1.41" evidence="2"/>
<evidence type="ECO:0000256" key="8">
    <source>
        <dbReference type="ARBA" id="ARBA00059423"/>
    </source>
</evidence>
<name>M9LLF9_PSEA3</name>
<dbReference type="Gene3D" id="3.40.309.10">
    <property type="entry name" value="Aldehyde Dehydrogenase, Chain A, domain 2"/>
    <property type="match status" value="1"/>
</dbReference>
<reference evidence="14" key="1">
    <citation type="journal article" date="2013" name="Genome Announc.">
        <title>Genome sequence of the basidiomycetous yeast Pseudozyma antarctica T-34, a producer of the glycolipid biosurfactants mannosylerythritol lipids.</title>
        <authorList>
            <person name="Morita T."/>
            <person name="Koike H."/>
            <person name="Koyama Y."/>
            <person name="Hagiwara H."/>
            <person name="Ito E."/>
            <person name="Fukuoka T."/>
            <person name="Imura T."/>
            <person name="Machida M."/>
            <person name="Kitamoto D."/>
        </authorList>
    </citation>
    <scope>NUCLEOTIDE SEQUENCE [LARGE SCALE GENOMIC DNA]</scope>
    <source>
        <strain evidence="14">T-34</strain>
    </source>
</reference>
<dbReference type="NCBIfam" id="NF001221">
    <property type="entry name" value="PRK00197.1"/>
    <property type="match status" value="1"/>
</dbReference>
<protein>
    <recommendedName>
        <fullName evidence="2">glutamate-5-semialdehyde dehydrogenase</fullName>
        <ecNumber evidence="2">1.2.1.41</ecNumber>
    </recommendedName>
    <alternativeName>
        <fullName evidence="11">Glutamate-5-semialdehyde dehydrogenase</fullName>
    </alternativeName>
    <alternativeName>
        <fullName evidence="10">Glutamyl-gamma-semialdehyde dehydrogenase</fullName>
    </alternativeName>
</protein>
<gene>
    <name evidence="13" type="ORF">PANT_7c00054</name>
</gene>
<evidence type="ECO:0000259" key="12">
    <source>
        <dbReference type="Pfam" id="PF00171"/>
    </source>
</evidence>
<dbReference type="HAMAP" id="MF_00412">
    <property type="entry name" value="ProA"/>
    <property type="match status" value="1"/>
</dbReference>
<evidence type="ECO:0000313" key="14">
    <source>
        <dbReference type="Proteomes" id="UP000011976"/>
    </source>
</evidence>
<dbReference type="NCBIfam" id="TIGR00407">
    <property type="entry name" value="proA"/>
    <property type="match status" value="1"/>
</dbReference>